<accession>A0AAW7JSP0</accession>
<protein>
    <submittedName>
        <fullName evidence="1">Uncharacterized protein</fullName>
    </submittedName>
</protein>
<dbReference type="EMBL" id="JAUEIR010000010">
    <property type="protein sequence ID" value="MDN0070195.1"/>
    <property type="molecule type" value="Genomic_DNA"/>
</dbReference>
<reference evidence="1" key="1">
    <citation type="submission" date="2023-06" db="EMBL/GenBank/DDBJ databases">
        <authorList>
            <person name="Zeman M."/>
            <person name="Kubasova T."/>
            <person name="Jahodarova E."/>
            <person name="Nykrynova M."/>
            <person name="Rychlik I."/>
        </authorList>
    </citation>
    <scope>NUCLEOTIDE SEQUENCE</scope>
    <source>
        <strain evidence="1">15_COKtk</strain>
    </source>
</reference>
<comment type="caution">
    <text evidence="1">The sequence shown here is derived from an EMBL/GenBank/DDBJ whole genome shotgun (WGS) entry which is preliminary data.</text>
</comment>
<sequence>MVLARGIRSGFAVFDETISWYGDLPLLGFPASDACSIRIDSAEVAHDLLCDVLGRDIGGRA</sequence>
<name>A0AAW7JSP0_9ACTN</name>
<organism evidence="1 2">
    <name type="scientific">Collinsella ihumii</name>
    <dbReference type="NCBI Taxonomy" id="1720204"/>
    <lineage>
        <taxon>Bacteria</taxon>
        <taxon>Bacillati</taxon>
        <taxon>Actinomycetota</taxon>
        <taxon>Coriobacteriia</taxon>
        <taxon>Coriobacteriales</taxon>
        <taxon>Coriobacteriaceae</taxon>
        <taxon>Collinsella</taxon>
    </lineage>
</organism>
<proteinExistence type="predicted"/>
<evidence type="ECO:0000313" key="1">
    <source>
        <dbReference type="EMBL" id="MDN0070195.1"/>
    </source>
</evidence>
<dbReference type="Proteomes" id="UP001168505">
    <property type="component" value="Unassembled WGS sequence"/>
</dbReference>
<dbReference type="AlphaFoldDB" id="A0AAW7JSP0"/>
<evidence type="ECO:0000313" key="2">
    <source>
        <dbReference type="Proteomes" id="UP001168505"/>
    </source>
</evidence>
<reference evidence="1" key="2">
    <citation type="submission" date="2023-08" db="EMBL/GenBank/DDBJ databases">
        <title>Identification and characterization of horizontal gene transfer across gut microbiota members of farm animals based on homology search.</title>
        <authorList>
            <person name="Schwarzerova J."/>
            <person name="Nykrynova M."/>
            <person name="Jureckova K."/>
            <person name="Cejkova D."/>
            <person name="Rychlik I."/>
        </authorList>
    </citation>
    <scope>NUCLEOTIDE SEQUENCE</scope>
    <source>
        <strain evidence="1">15_COKtk</strain>
    </source>
</reference>
<gene>
    <name evidence="1" type="ORF">QVN40_10870</name>
</gene>
<dbReference type="RefSeq" id="WP_289827685.1">
    <property type="nucleotide sequence ID" value="NZ_JAUEIR010000010.1"/>
</dbReference>